<dbReference type="STRING" id="52694.ACWI_31260"/>
<gene>
    <name evidence="1" type="ORF">ACWI_31260</name>
</gene>
<proteinExistence type="predicted"/>
<organism evidence="1 2">
    <name type="scientific">Acetobacterium wieringae</name>
    <dbReference type="NCBI Taxonomy" id="52694"/>
    <lineage>
        <taxon>Bacteria</taxon>
        <taxon>Bacillati</taxon>
        <taxon>Bacillota</taxon>
        <taxon>Clostridia</taxon>
        <taxon>Eubacteriales</taxon>
        <taxon>Eubacteriaceae</taxon>
        <taxon>Acetobacterium</taxon>
    </lineage>
</organism>
<comment type="caution">
    <text evidence="1">The sequence shown here is derived from an EMBL/GenBank/DDBJ whole genome shotgun (WGS) entry which is preliminary data.</text>
</comment>
<dbReference type="RefSeq" id="WP_070372385.1">
    <property type="nucleotide sequence ID" value="NZ_LKEU01000041.1"/>
</dbReference>
<evidence type="ECO:0000313" key="2">
    <source>
        <dbReference type="Proteomes" id="UP000176244"/>
    </source>
</evidence>
<protein>
    <recommendedName>
        <fullName evidence="3">DUF3168 domain-containing protein</fullName>
    </recommendedName>
</protein>
<dbReference type="AlphaFoldDB" id="A0A1F2PDB7"/>
<accession>A0A1F2PDB7</accession>
<evidence type="ECO:0008006" key="3">
    <source>
        <dbReference type="Google" id="ProtNLM"/>
    </source>
</evidence>
<dbReference type="EMBL" id="LKEU01000041">
    <property type="protein sequence ID" value="OFV69399.1"/>
    <property type="molecule type" value="Genomic_DNA"/>
</dbReference>
<dbReference type="Proteomes" id="UP000176244">
    <property type="component" value="Unassembled WGS sequence"/>
</dbReference>
<evidence type="ECO:0000313" key="1">
    <source>
        <dbReference type="EMBL" id="OFV69399.1"/>
    </source>
</evidence>
<name>A0A1F2PDB7_9FIRM</name>
<sequence>MIISDLVYEALQSLDNVYQSTYLKDLDVTYVVFNEVAEYPEFYSDGSVEGTGHDLELHILGKIETDAHRYKDEIKSNLISAGFDWKGNVNEFIQEIEYFHIQLNFYYLEENEEL</sequence>
<reference evidence="1 2" key="1">
    <citation type="submission" date="2015-09" db="EMBL/GenBank/DDBJ databases">
        <title>Genome sequence of Acetobacterium wieringae DSM 1911.</title>
        <authorList>
            <person name="Poehlein A."/>
            <person name="Bengelsdorf F.R."/>
            <person name="Schiel-Bengelsdorf B."/>
            <person name="Duerre P."/>
            <person name="Daniel R."/>
        </authorList>
    </citation>
    <scope>NUCLEOTIDE SEQUENCE [LARGE SCALE GENOMIC DNA]</scope>
    <source>
        <strain evidence="1 2">DSM 1911</strain>
    </source>
</reference>